<keyword evidence="3" id="KW-1185">Reference proteome</keyword>
<name>A0A067TA89_GALM3</name>
<keyword evidence="1" id="KW-0812">Transmembrane</keyword>
<evidence type="ECO:0000313" key="2">
    <source>
        <dbReference type="EMBL" id="KDR76814.1"/>
    </source>
</evidence>
<accession>A0A067TA89</accession>
<dbReference type="Proteomes" id="UP000027222">
    <property type="component" value="Unassembled WGS sequence"/>
</dbReference>
<feature type="transmembrane region" description="Helical" evidence="1">
    <location>
        <begin position="12"/>
        <end position="37"/>
    </location>
</feature>
<keyword evidence="1" id="KW-0472">Membrane</keyword>
<evidence type="ECO:0000313" key="3">
    <source>
        <dbReference type="Proteomes" id="UP000027222"/>
    </source>
</evidence>
<evidence type="ECO:0000256" key="1">
    <source>
        <dbReference type="SAM" id="Phobius"/>
    </source>
</evidence>
<gene>
    <name evidence="2" type="ORF">GALMADRAFT_210667</name>
</gene>
<organism evidence="2 3">
    <name type="scientific">Galerina marginata (strain CBS 339.88)</name>
    <dbReference type="NCBI Taxonomy" id="685588"/>
    <lineage>
        <taxon>Eukaryota</taxon>
        <taxon>Fungi</taxon>
        <taxon>Dikarya</taxon>
        <taxon>Basidiomycota</taxon>
        <taxon>Agaricomycotina</taxon>
        <taxon>Agaricomycetes</taxon>
        <taxon>Agaricomycetidae</taxon>
        <taxon>Agaricales</taxon>
        <taxon>Agaricineae</taxon>
        <taxon>Strophariaceae</taxon>
        <taxon>Galerina</taxon>
    </lineage>
</organism>
<reference evidence="3" key="1">
    <citation type="journal article" date="2014" name="Proc. Natl. Acad. Sci. U.S.A.">
        <title>Extensive sampling of basidiomycete genomes demonstrates inadequacy of the white-rot/brown-rot paradigm for wood decay fungi.</title>
        <authorList>
            <person name="Riley R."/>
            <person name="Salamov A.A."/>
            <person name="Brown D.W."/>
            <person name="Nagy L.G."/>
            <person name="Floudas D."/>
            <person name="Held B.W."/>
            <person name="Levasseur A."/>
            <person name="Lombard V."/>
            <person name="Morin E."/>
            <person name="Otillar R."/>
            <person name="Lindquist E.A."/>
            <person name="Sun H."/>
            <person name="LaButti K.M."/>
            <person name="Schmutz J."/>
            <person name="Jabbour D."/>
            <person name="Luo H."/>
            <person name="Baker S.E."/>
            <person name="Pisabarro A.G."/>
            <person name="Walton J.D."/>
            <person name="Blanchette R.A."/>
            <person name="Henrissat B."/>
            <person name="Martin F."/>
            <person name="Cullen D."/>
            <person name="Hibbett D.S."/>
            <person name="Grigoriev I.V."/>
        </authorList>
    </citation>
    <scope>NUCLEOTIDE SEQUENCE [LARGE SCALE GENOMIC DNA]</scope>
    <source>
        <strain evidence="3">CBS 339.88</strain>
    </source>
</reference>
<protein>
    <submittedName>
        <fullName evidence="2">Uncharacterized protein</fullName>
    </submittedName>
</protein>
<proteinExistence type="predicted"/>
<sequence>MPIIQQDQNLPSLVFFLLPAIMKLFVTLALIASNFVIRTLAVDPEGSEPLTVRQSTSTSTSEIMAPFIAQFWQTGISGFEQYSPSAAPGIIAAMEQACTTFNTIDTQGAELPQTNTFTYLLAPAFVSLWGSLFRDVNTLFPLLPAGISVLMGNTSSIPALVTAAQAACELIQNGGVEPRTIVPPEAKRGFLGSLVGRTLKLIPLSGHDNEINTVFSRIFFYVGFSESIIFSDLKAAGVTVDVQAISNSGPNEAMDWGRMDAVKGLKVNAKDEVCD</sequence>
<keyword evidence="1" id="KW-1133">Transmembrane helix</keyword>
<dbReference type="EMBL" id="KL142378">
    <property type="protein sequence ID" value="KDR76814.1"/>
    <property type="molecule type" value="Genomic_DNA"/>
</dbReference>
<dbReference type="AlphaFoldDB" id="A0A067TA89"/>
<dbReference type="HOGENOM" id="CLU_1012095_0_0_1"/>